<accession>E1YGQ6</accession>
<organism evidence="1">
    <name type="scientific">uncultured Desulfobacterium sp</name>
    <dbReference type="NCBI Taxonomy" id="201089"/>
    <lineage>
        <taxon>Bacteria</taxon>
        <taxon>Pseudomonadati</taxon>
        <taxon>Thermodesulfobacteriota</taxon>
        <taxon>Desulfobacteria</taxon>
        <taxon>Desulfobacterales</taxon>
        <taxon>Desulfobacteriaceae</taxon>
        <taxon>Desulfobacterium</taxon>
        <taxon>environmental samples</taxon>
    </lineage>
</organism>
<dbReference type="AlphaFoldDB" id="E1YGQ6"/>
<gene>
    <name evidence="1" type="ORF">N47_F14450</name>
</gene>
<proteinExistence type="predicted"/>
<name>E1YGQ6_9BACT</name>
<dbReference type="EMBL" id="FR695873">
    <property type="protein sequence ID" value="CBX29750.1"/>
    <property type="molecule type" value="Genomic_DNA"/>
</dbReference>
<sequence length="39" mass="4401">MKQIGQYFNIDKSTSVSSIIERVKKLLQICFEMGAIPPS</sequence>
<reference evidence="1" key="1">
    <citation type="journal article" date="2011" name="Environ. Microbiol.">
        <title>Genomic insights into the metabolic potential of the polycyclic aromatic hydrocarbon degrading sulfate-reducing Deltaproteobacterium N47.</title>
        <authorList>
            <person name="Bergmann F."/>
            <person name="Selesi D."/>
            <person name="Weinmaier T."/>
            <person name="Tischler P."/>
            <person name="Rattei T."/>
            <person name="Meckenstock R.U."/>
        </authorList>
    </citation>
    <scope>NUCLEOTIDE SEQUENCE</scope>
</reference>
<protein>
    <submittedName>
        <fullName evidence="1">Uncharacterized protein</fullName>
    </submittedName>
</protein>
<evidence type="ECO:0000313" key="1">
    <source>
        <dbReference type="EMBL" id="CBX29750.1"/>
    </source>
</evidence>